<dbReference type="InterPro" id="IPR028098">
    <property type="entry name" value="Glyco_trans_4-like_N"/>
</dbReference>
<dbReference type="SUPFAM" id="SSF53756">
    <property type="entry name" value="UDP-Glycosyltransferase/glycogen phosphorylase"/>
    <property type="match status" value="1"/>
</dbReference>
<dbReference type="PANTHER" id="PTHR46401">
    <property type="entry name" value="GLYCOSYLTRANSFERASE WBBK-RELATED"/>
    <property type="match status" value="1"/>
</dbReference>
<proteinExistence type="predicted"/>
<sequence>MKIAIDISQIAYEGTGVANYMRNLVIALVKNDKKNDYLFFGYSLRKKHLIDKFLTDIKSINSRLEIRSFPLPQSAADFIWNRKHIFSLERLLGSIDIYHSSDWIQIPARAKKITTVHDLVIYKYPEYSAKRIIETQKRRMNRVSAECQIILADSESTRNDLVEVLHLPQNSIKVVYPGVHEIFKKFSRNSVSKILSKYRIRRPYFLFIGANDPRKNLKRVVAAFKKLKYSVQLVIIGLSEKIASRSNIKVINNIVGSDLPALYSGASIFIYPSLYEGFGLPVIEAMKCGCPVITSNRGSLKEVSGNSAYIVDPESEEAIINALVKVWTDNILRKKLIKKGYQNANRFNWSTSAKKIIQIYEELYEK</sequence>
<gene>
    <name evidence="4" type="ORF">A2153_05315</name>
</gene>
<dbReference type="AlphaFoldDB" id="A0A1F5YJR8"/>
<evidence type="ECO:0000256" key="1">
    <source>
        <dbReference type="ARBA" id="ARBA00022679"/>
    </source>
</evidence>
<dbReference type="EMBL" id="MFJB01000028">
    <property type="protein sequence ID" value="OGG00207.1"/>
    <property type="molecule type" value="Genomic_DNA"/>
</dbReference>
<protein>
    <recommendedName>
        <fullName evidence="6">Glycosyl transferase family 1 domain-containing protein</fullName>
    </recommendedName>
</protein>
<name>A0A1F5YJR8_9BACT</name>
<evidence type="ECO:0000259" key="3">
    <source>
        <dbReference type="Pfam" id="PF13439"/>
    </source>
</evidence>
<evidence type="ECO:0000259" key="2">
    <source>
        <dbReference type="Pfam" id="PF00534"/>
    </source>
</evidence>
<dbReference type="CDD" id="cd03809">
    <property type="entry name" value="GT4_MtfB-like"/>
    <property type="match status" value="1"/>
</dbReference>
<reference evidence="4 5" key="1">
    <citation type="journal article" date="2016" name="Nat. Commun.">
        <title>Thousands of microbial genomes shed light on interconnected biogeochemical processes in an aquifer system.</title>
        <authorList>
            <person name="Anantharaman K."/>
            <person name="Brown C.T."/>
            <person name="Hug L.A."/>
            <person name="Sharon I."/>
            <person name="Castelle C.J."/>
            <person name="Probst A.J."/>
            <person name="Thomas B.C."/>
            <person name="Singh A."/>
            <person name="Wilkins M.J."/>
            <person name="Karaoz U."/>
            <person name="Brodie E.L."/>
            <person name="Williams K.H."/>
            <person name="Hubbard S.S."/>
            <person name="Banfield J.F."/>
        </authorList>
    </citation>
    <scope>NUCLEOTIDE SEQUENCE [LARGE SCALE GENOMIC DNA]</scope>
</reference>
<organism evidence="4 5">
    <name type="scientific">Candidatus Gottesmanbacteria bacterium RBG_16_38_7b</name>
    <dbReference type="NCBI Taxonomy" id="1798372"/>
    <lineage>
        <taxon>Bacteria</taxon>
        <taxon>Candidatus Gottesmaniibacteriota</taxon>
    </lineage>
</organism>
<dbReference type="Pfam" id="PF00534">
    <property type="entry name" value="Glycos_transf_1"/>
    <property type="match status" value="1"/>
</dbReference>
<dbReference type="Proteomes" id="UP000177396">
    <property type="component" value="Unassembled WGS sequence"/>
</dbReference>
<dbReference type="InterPro" id="IPR001296">
    <property type="entry name" value="Glyco_trans_1"/>
</dbReference>
<keyword evidence="1" id="KW-0808">Transferase</keyword>
<dbReference type="Gene3D" id="3.40.50.2000">
    <property type="entry name" value="Glycogen Phosphorylase B"/>
    <property type="match status" value="2"/>
</dbReference>
<feature type="domain" description="Glycosyl transferase family 1" evidence="2">
    <location>
        <begin position="202"/>
        <end position="342"/>
    </location>
</feature>
<dbReference type="GO" id="GO:0016757">
    <property type="term" value="F:glycosyltransferase activity"/>
    <property type="evidence" value="ECO:0007669"/>
    <property type="project" value="InterPro"/>
</dbReference>
<feature type="domain" description="Glycosyltransferase subfamily 4-like N-terminal" evidence="3">
    <location>
        <begin position="16"/>
        <end position="179"/>
    </location>
</feature>
<dbReference type="Pfam" id="PF13439">
    <property type="entry name" value="Glyco_transf_4"/>
    <property type="match status" value="1"/>
</dbReference>
<evidence type="ECO:0008006" key="6">
    <source>
        <dbReference type="Google" id="ProtNLM"/>
    </source>
</evidence>
<dbReference type="PANTHER" id="PTHR46401:SF2">
    <property type="entry name" value="GLYCOSYLTRANSFERASE WBBK-RELATED"/>
    <property type="match status" value="1"/>
</dbReference>
<accession>A0A1F5YJR8</accession>
<evidence type="ECO:0000313" key="4">
    <source>
        <dbReference type="EMBL" id="OGG00207.1"/>
    </source>
</evidence>
<comment type="caution">
    <text evidence="4">The sequence shown here is derived from an EMBL/GenBank/DDBJ whole genome shotgun (WGS) entry which is preliminary data.</text>
</comment>
<evidence type="ECO:0000313" key="5">
    <source>
        <dbReference type="Proteomes" id="UP000177396"/>
    </source>
</evidence>